<dbReference type="Proteomes" id="UP000230002">
    <property type="component" value="Unassembled WGS sequence"/>
</dbReference>
<comment type="caution">
    <text evidence="1">The sequence shown here is derived from an EMBL/GenBank/DDBJ whole genome shotgun (WGS) entry which is preliminary data.</text>
</comment>
<dbReference type="EMBL" id="AYKW01000045">
    <property type="protein sequence ID" value="PIL26217.1"/>
    <property type="molecule type" value="Genomic_DNA"/>
</dbReference>
<evidence type="ECO:0000313" key="1">
    <source>
        <dbReference type="EMBL" id="PIL26217.1"/>
    </source>
</evidence>
<sequence>MSRVRIATSTLVHGVALAVNTLLIGISHLGVLELMACRGSVGYGWFKVNAPREANSSITPGNFSFVR</sequence>
<keyword evidence="2" id="KW-1185">Reference proteome</keyword>
<protein>
    <submittedName>
        <fullName evidence="1">Uncharacterized protein</fullName>
    </submittedName>
</protein>
<proteinExistence type="predicted"/>
<organism evidence="1 2">
    <name type="scientific">Ganoderma sinense ZZ0214-1</name>
    <dbReference type="NCBI Taxonomy" id="1077348"/>
    <lineage>
        <taxon>Eukaryota</taxon>
        <taxon>Fungi</taxon>
        <taxon>Dikarya</taxon>
        <taxon>Basidiomycota</taxon>
        <taxon>Agaricomycotina</taxon>
        <taxon>Agaricomycetes</taxon>
        <taxon>Polyporales</taxon>
        <taxon>Polyporaceae</taxon>
        <taxon>Ganoderma</taxon>
    </lineage>
</organism>
<evidence type="ECO:0000313" key="2">
    <source>
        <dbReference type="Proteomes" id="UP000230002"/>
    </source>
</evidence>
<reference evidence="1 2" key="1">
    <citation type="journal article" date="2015" name="Sci. Rep.">
        <title>Chromosome-level genome map provides insights into diverse defense mechanisms in the medicinal fungus Ganoderma sinense.</title>
        <authorList>
            <person name="Zhu Y."/>
            <person name="Xu J."/>
            <person name="Sun C."/>
            <person name="Zhou S."/>
            <person name="Xu H."/>
            <person name="Nelson D.R."/>
            <person name="Qian J."/>
            <person name="Song J."/>
            <person name="Luo H."/>
            <person name="Xiang L."/>
            <person name="Li Y."/>
            <person name="Xu Z."/>
            <person name="Ji A."/>
            <person name="Wang L."/>
            <person name="Lu S."/>
            <person name="Hayward A."/>
            <person name="Sun W."/>
            <person name="Li X."/>
            <person name="Schwartz D.C."/>
            <person name="Wang Y."/>
            <person name="Chen S."/>
        </authorList>
    </citation>
    <scope>NUCLEOTIDE SEQUENCE [LARGE SCALE GENOMIC DNA]</scope>
    <source>
        <strain evidence="1 2">ZZ0214-1</strain>
    </source>
</reference>
<accession>A0A2G8RXK6</accession>
<name>A0A2G8RXK6_9APHY</name>
<gene>
    <name evidence="1" type="ORF">GSI_11972</name>
</gene>
<dbReference type="AlphaFoldDB" id="A0A2G8RXK6"/>